<dbReference type="PANTHER" id="PTHR43245">
    <property type="entry name" value="BIFUNCTIONAL POLYMYXIN RESISTANCE PROTEIN ARNA"/>
    <property type="match status" value="1"/>
</dbReference>
<dbReference type="SUPFAM" id="SSF51735">
    <property type="entry name" value="NAD(P)-binding Rossmann-fold domains"/>
    <property type="match status" value="1"/>
</dbReference>
<accession>A0A382BWD6</accession>
<dbReference type="InterPro" id="IPR050177">
    <property type="entry name" value="Lipid_A_modif_metabolic_enz"/>
</dbReference>
<gene>
    <name evidence="2" type="ORF">METZ01_LOCUS170783</name>
</gene>
<protein>
    <recommendedName>
        <fullName evidence="1">NAD-dependent epimerase/dehydratase domain-containing protein</fullName>
    </recommendedName>
</protein>
<evidence type="ECO:0000313" key="2">
    <source>
        <dbReference type="EMBL" id="SVB17929.1"/>
    </source>
</evidence>
<evidence type="ECO:0000259" key="1">
    <source>
        <dbReference type="Pfam" id="PF01370"/>
    </source>
</evidence>
<feature type="non-terminal residue" evidence="2">
    <location>
        <position position="236"/>
    </location>
</feature>
<dbReference type="InterPro" id="IPR036291">
    <property type="entry name" value="NAD(P)-bd_dom_sf"/>
</dbReference>
<dbReference type="Gene3D" id="3.40.50.720">
    <property type="entry name" value="NAD(P)-binding Rossmann-like Domain"/>
    <property type="match status" value="1"/>
</dbReference>
<dbReference type="AlphaFoldDB" id="A0A382BWD6"/>
<reference evidence="2" key="1">
    <citation type="submission" date="2018-05" db="EMBL/GenBank/DDBJ databases">
        <authorList>
            <person name="Lanie J.A."/>
            <person name="Ng W.-L."/>
            <person name="Kazmierczak K.M."/>
            <person name="Andrzejewski T.M."/>
            <person name="Davidsen T.M."/>
            <person name="Wayne K.J."/>
            <person name="Tettelin H."/>
            <person name="Glass J.I."/>
            <person name="Rusch D."/>
            <person name="Podicherti R."/>
            <person name="Tsui H.-C.T."/>
            <person name="Winkler M.E."/>
        </authorList>
    </citation>
    <scope>NUCLEOTIDE SEQUENCE</scope>
</reference>
<dbReference type="CDD" id="cd08946">
    <property type="entry name" value="SDR_e"/>
    <property type="match status" value="1"/>
</dbReference>
<proteinExistence type="predicted"/>
<dbReference type="Pfam" id="PF01370">
    <property type="entry name" value="Epimerase"/>
    <property type="match status" value="1"/>
</dbReference>
<organism evidence="2">
    <name type="scientific">marine metagenome</name>
    <dbReference type="NCBI Taxonomy" id="408172"/>
    <lineage>
        <taxon>unclassified sequences</taxon>
        <taxon>metagenomes</taxon>
        <taxon>ecological metagenomes</taxon>
    </lineage>
</organism>
<name>A0A382BWD6_9ZZZZ</name>
<sequence>MKNHLSGKKILVTGGTGFIGSALVKGLLAAGAEIRSLDNDSRGLRTLERAQNDVEHITGDIRDPDVVRKAVRGMECIYHLAYINGTEFFYDRPELVLEVAVKGMMNVLDACVAENVKDLLLVSSSEVYQLPPVIPTSETAPLTVPDVLNPRFSYGGGKIISELLAVNYGRKFFDRTLIVRPHNVYGPNMGGEHVIPQFVFRMKECSTQQPDGALTFNIQGSGEETRAFIYIDDFVR</sequence>
<dbReference type="PANTHER" id="PTHR43245:SF13">
    <property type="entry name" value="UDP-D-APIOSE_UDP-D-XYLOSE SYNTHASE 2"/>
    <property type="match status" value="1"/>
</dbReference>
<dbReference type="InterPro" id="IPR001509">
    <property type="entry name" value="Epimerase_deHydtase"/>
</dbReference>
<dbReference type="EMBL" id="UINC01031608">
    <property type="protein sequence ID" value="SVB17929.1"/>
    <property type="molecule type" value="Genomic_DNA"/>
</dbReference>
<feature type="domain" description="NAD-dependent epimerase/dehydratase" evidence="1">
    <location>
        <begin position="10"/>
        <end position="236"/>
    </location>
</feature>